<organism evidence="1">
    <name type="scientific">marine sediment metagenome</name>
    <dbReference type="NCBI Taxonomy" id="412755"/>
    <lineage>
        <taxon>unclassified sequences</taxon>
        <taxon>metagenomes</taxon>
        <taxon>ecological metagenomes</taxon>
    </lineage>
</organism>
<feature type="non-terminal residue" evidence="1">
    <location>
        <position position="1"/>
    </location>
</feature>
<gene>
    <name evidence="1" type="ORF">S01H1_45183</name>
</gene>
<accession>X0UK62</accession>
<evidence type="ECO:0000313" key="1">
    <source>
        <dbReference type="EMBL" id="GAF99686.1"/>
    </source>
</evidence>
<comment type="caution">
    <text evidence="1">The sequence shown here is derived from an EMBL/GenBank/DDBJ whole genome shotgun (WGS) entry which is preliminary data.</text>
</comment>
<protein>
    <submittedName>
        <fullName evidence="1">Uncharacterized protein</fullName>
    </submittedName>
</protein>
<dbReference type="AlphaFoldDB" id="X0UK62"/>
<name>X0UK62_9ZZZZ</name>
<proteinExistence type="predicted"/>
<dbReference type="EMBL" id="BARS01028852">
    <property type="protein sequence ID" value="GAF99686.1"/>
    <property type="molecule type" value="Genomic_DNA"/>
</dbReference>
<sequence>NFDSILLHQIPGETRNAIGDDCYPVDDTPPMH</sequence>
<reference evidence="1" key="1">
    <citation type="journal article" date="2014" name="Front. Microbiol.">
        <title>High frequency of phylogenetically diverse reductive dehalogenase-homologous genes in deep subseafloor sedimentary metagenomes.</title>
        <authorList>
            <person name="Kawai M."/>
            <person name="Futagami T."/>
            <person name="Toyoda A."/>
            <person name="Takaki Y."/>
            <person name="Nishi S."/>
            <person name="Hori S."/>
            <person name="Arai W."/>
            <person name="Tsubouchi T."/>
            <person name="Morono Y."/>
            <person name="Uchiyama I."/>
            <person name="Ito T."/>
            <person name="Fujiyama A."/>
            <person name="Inagaki F."/>
            <person name="Takami H."/>
        </authorList>
    </citation>
    <scope>NUCLEOTIDE SEQUENCE</scope>
    <source>
        <strain evidence="1">Expedition CK06-06</strain>
    </source>
</reference>